<dbReference type="EMBL" id="OZ020099">
    <property type="protein sequence ID" value="CAK9272558.1"/>
    <property type="molecule type" value="Genomic_DNA"/>
</dbReference>
<dbReference type="PANTHER" id="PTHR43550:SF3">
    <property type="entry name" value="3-KETODIHYDROSPHINGOSINE REDUCTASE"/>
    <property type="match status" value="1"/>
</dbReference>
<proteinExistence type="predicted"/>
<dbReference type="Gene3D" id="3.40.50.720">
    <property type="entry name" value="NAD(P)-binding Rossmann-like Domain"/>
    <property type="match status" value="1"/>
</dbReference>
<dbReference type="SUPFAM" id="SSF51735">
    <property type="entry name" value="NAD(P)-binding Rossmann-fold domains"/>
    <property type="match status" value="1"/>
</dbReference>
<protein>
    <recommendedName>
        <fullName evidence="3">Roadblock/LAMTOR2 domain-containing protein</fullName>
    </recommendedName>
</protein>
<dbReference type="PANTHER" id="PTHR43550">
    <property type="entry name" value="3-KETODIHYDROSPHINGOSINE REDUCTASE"/>
    <property type="match status" value="1"/>
</dbReference>
<keyword evidence="2" id="KW-1185">Reference proteome</keyword>
<gene>
    <name evidence="1" type="ORF">CSSPJE1EN1_LOCUS18036</name>
</gene>
<reference evidence="1" key="1">
    <citation type="submission" date="2024-02" db="EMBL/GenBank/DDBJ databases">
        <authorList>
            <consortium name="ELIXIR-Norway"/>
            <consortium name="Elixir Norway"/>
        </authorList>
    </citation>
    <scope>NUCLEOTIDE SEQUENCE</scope>
</reference>
<dbReference type="Proteomes" id="UP001497444">
    <property type="component" value="Chromosome 4"/>
</dbReference>
<sequence>MGCQSRVPLEDMSIETMEHILDTNLMGNIHSIKAALPFITSSKSAPASIAIFSSQAGQVLLLADEKTKPELTKKLSTSSKLLDSMSVARSTLHRLKAGQFSISCNFEGLMLSVMGAGMSPQHSLPLAVLEVMTTEFFRIVAFLC</sequence>
<evidence type="ECO:0008006" key="3">
    <source>
        <dbReference type="Google" id="ProtNLM"/>
    </source>
</evidence>
<evidence type="ECO:0000313" key="1">
    <source>
        <dbReference type="EMBL" id="CAK9272558.1"/>
    </source>
</evidence>
<evidence type="ECO:0000313" key="2">
    <source>
        <dbReference type="Proteomes" id="UP001497444"/>
    </source>
</evidence>
<dbReference type="InterPro" id="IPR036291">
    <property type="entry name" value="NAD(P)-bd_dom_sf"/>
</dbReference>
<name>A0ABP0X0B9_9BRYO</name>
<organism evidence="1 2">
    <name type="scientific">Sphagnum jensenii</name>
    <dbReference type="NCBI Taxonomy" id="128206"/>
    <lineage>
        <taxon>Eukaryota</taxon>
        <taxon>Viridiplantae</taxon>
        <taxon>Streptophyta</taxon>
        <taxon>Embryophyta</taxon>
        <taxon>Bryophyta</taxon>
        <taxon>Sphagnophytina</taxon>
        <taxon>Sphagnopsida</taxon>
        <taxon>Sphagnales</taxon>
        <taxon>Sphagnaceae</taxon>
        <taxon>Sphagnum</taxon>
    </lineage>
</organism>
<accession>A0ABP0X0B9</accession>